<dbReference type="CDD" id="cd23767">
    <property type="entry name" value="IQCD"/>
    <property type="match status" value="1"/>
</dbReference>
<dbReference type="InterPro" id="IPR019734">
    <property type="entry name" value="TPR_rpt"/>
</dbReference>
<evidence type="ECO:0000256" key="3">
    <source>
        <dbReference type="SAM" id="Coils"/>
    </source>
</evidence>
<dbReference type="PANTHER" id="PTHR45641">
    <property type="entry name" value="TETRATRICOPEPTIDE REPEAT PROTEIN (AFU_ORTHOLOGUE AFUA_6G03870)"/>
    <property type="match status" value="1"/>
</dbReference>
<dbReference type="PANTHER" id="PTHR45641:SF19">
    <property type="entry name" value="NEPHROCYSTIN-3"/>
    <property type="match status" value="1"/>
</dbReference>
<dbReference type="InterPro" id="IPR000048">
    <property type="entry name" value="IQ_motif_EF-hand-BS"/>
</dbReference>
<sequence length="517" mass="59778">MSESRLHIEGNILTLNKKAMENLRKNSFADAYECLNEAEKILKQTSADDQLWAITLNNYGCYYKKVGKHQEALACLKLAIEKDKKSNKDQVNLAGTHLNISSIYSQNNSHETALKHATKALKILQKCQEKSSNVITTLIISYHNTGLEYEALQRTLEAMQMFKLGWELGKDKLGENHLLTLSLKRSLFSLGNSSQTVEAIPCIKLSKVSIRKPQTSIGLSRRKCASSSLEPKAKRENFPQIQDHYFLKENLSGTHYEKSQKKKITLHSADKFKSPSFIPTTKRKPVQNFSKKKYEALQSIVDELEGNIPKIPQIPQKDPPISLNNSFHKYSKAKSPHEEQRSSSIGIQVELIKKVNDSIFGISNEWKRNKGITWKKKENIITKVQKAENKVKEALKDIEIVKQEKVLLEKNEKKELIPIPNKTKVEFFRHRHLHTIYEARYEDQLEAVILIQSFFRMCLTRKHFKVLQNSVLTMQKSIRKYLAQEYFRNILDSAILIQSVFRGHRVRKIYNFLLNRI</sequence>
<dbReference type="Pfam" id="PF00612">
    <property type="entry name" value="IQ"/>
    <property type="match status" value="2"/>
</dbReference>
<dbReference type="Gene3D" id="1.20.5.190">
    <property type="match status" value="1"/>
</dbReference>
<evidence type="ECO:0000313" key="5">
    <source>
        <dbReference type="Proteomes" id="UP000187209"/>
    </source>
</evidence>
<dbReference type="InterPro" id="IPR027417">
    <property type="entry name" value="P-loop_NTPase"/>
</dbReference>
<accession>A0A1R2B547</accession>
<keyword evidence="3" id="KW-0175">Coiled coil</keyword>
<dbReference type="SMART" id="SM00028">
    <property type="entry name" value="TPR"/>
    <property type="match status" value="3"/>
</dbReference>
<dbReference type="Gene3D" id="1.25.40.10">
    <property type="entry name" value="Tetratricopeptide repeat domain"/>
    <property type="match status" value="2"/>
</dbReference>
<dbReference type="Proteomes" id="UP000187209">
    <property type="component" value="Unassembled WGS sequence"/>
</dbReference>
<dbReference type="InterPro" id="IPR011990">
    <property type="entry name" value="TPR-like_helical_dom_sf"/>
</dbReference>
<organism evidence="4 5">
    <name type="scientific">Stentor coeruleus</name>
    <dbReference type="NCBI Taxonomy" id="5963"/>
    <lineage>
        <taxon>Eukaryota</taxon>
        <taxon>Sar</taxon>
        <taxon>Alveolata</taxon>
        <taxon>Ciliophora</taxon>
        <taxon>Postciliodesmatophora</taxon>
        <taxon>Heterotrichea</taxon>
        <taxon>Heterotrichida</taxon>
        <taxon>Stentoridae</taxon>
        <taxon>Stentor</taxon>
    </lineage>
</organism>
<dbReference type="Pfam" id="PF13181">
    <property type="entry name" value="TPR_8"/>
    <property type="match status" value="1"/>
</dbReference>
<comment type="caution">
    <text evidence="4">The sequence shown here is derived from an EMBL/GenBank/DDBJ whole genome shotgun (WGS) entry which is preliminary data.</text>
</comment>
<dbReference type="OrthoDB" id="295665at2759"/>
<keyword evidence="5" id="KW-1185">Reference proteome</keyword>
<dbReference type="SUPFAM" id="SSF48452">
    <property type="entry name" value="TPR-like"/>
    <property type="match status" value="1"/>
</dbReference>
<dbReference type="AlphaFoldDB" id="A0A1R2B547"/>
<dbReference type="SMART" id="SM00015">
    <property type="entry name" value="IQ"/>
    <property type="match status" value="3"/>
</dbReference>
<keyword evidence="2" id="KW-0802">TPR repeat</keyword>
<gene>
    <name evidence="4" type="ORF">SteCoe_29886</name>
</gene>
<proteinExistence type="predicted"/>
<reference evidence="4 5" key="1">
    <citation type="submission" date="2016-11" db="EMBL/GenBank/DDBJ databases">
        <title>The macronuclear genome of Stentor coeruleus: a giant cell with tiny introns.</title>
        <authorList>
            <person name="Slabodnick M."/>
            <person name="Ruby J.G."/>
            <person name="Reiff S.B."/>
            <person name="Swart E.C."/>
            <person name="Gosai S."/>
            <person name="Prabakaran S."/>
            <person name="Witkowska E."/>
            <person name="Larue G.E."/>
            <person name="Fisher S."/>
            <person name="Freeman R.M."/>
            <person name="Gunawardena J."/>
            <person name="Chu W."/>
            <person name="Stover N.A."/>
            <person name="Gregory B.D."/>
            <person name="Nowacki M."/>
            <person name="Derisi J."/>
            <person name="Roy S.W."/>
            <person name="Marshall W.F."/>
            <person name="Sood P."/>
        </authorList>
    </citation>
    <scope>NUCLEOTIDE SEQUENCE [LARGE SCALE GENOMIC DNA]</scope>
    <source>
        <strain evidence="4">WM001</strain>
    </source>
</reference>
<keyword evidence="1" id="KW-0677">Repeat</keyword>
<evidence type="ECO:0000256" key="1">
    <source>
        <dbReference type="ARBA" id="ARBA00022737"/>
    </source>
</evidence>
<dbReference type="SUPFAM" id="SSF52540">
    <property type="entry name" value="P-loop containing nucleoside triphosphate hydrolases"/>
    <property type="match status" value="1"/>
</dbReference>
<protein>
    <submittedName>
        <fullName evidence="4">Uncharacterized protein</fullName>
    </submittedName>
</protein>
<dbReference type="EMBL" id="MPUH01000955">
    <property type="protein sequence ID" value="OMJ71795.1"/>
    <property type="molecule type" value="Genomic_DNA"/>
</dbReference>
<dbReference type="PROSITE" id="PS50096">
    <property type="entry name" value="IQ"/>
    <property type="match status" value="2"/>
</dbReference>
<evidence type="ECO:0000313" key="4">
    <source>
        <dbReference type="EMBL" id="OMJ71795.1"/>
    </source>
</evidence>
<feature type="coiled-coil region" evidence="3">
    <location>
        <begin position="377"/>
        <end position="411"/>
    </location>
</feature>
<evidence type="ECO:0000256" key="2">
    <source>
        <dbReference type="ARBA" id="ARBA00022803"/>
    </source>
</evidence>
<name>A0A1R2B547_9CILI</name>